<geneLocation type="plasmid" evidence="1 2">
    <name>pPSED01</name>
</geneLocation>
<organism evidence="1 2">
    <name type="scientific">Pseudonocardia dioxanivorans (strain ATCC 55486 / DSM 44775 / JCM 13855 / CB1190)</name>
    <dbReference type="NCBI Taxonomy" id="675635"/>
    <lineage>
        <taxon>Bacteria</taxon>
        <taxon>Bacillati</taxon>
        <taxon>Actinomycetota</taxon>
        <taxon>Actinomycetes</taxon>
        <taxon>Pseudonocardiales</taxon>
        <taxon>Pseudonocardiaceae</taxon>
        <taxon>Pseudonocardia</taxon>
    </lineage>
</organism>
<protein>
    <submittedName>
        <fullName evidence="1">Uncharacterized protein</fullName>
    </submittedName>
</protein>
<evidence type="ECO:0000313" key="1">
    <source>
        <dbReference type="EMBL" id="AEA28833.1"/>
    </source>
</evidence>
<dbReference type="EMBL" id="CP002594">
    <property type="protein sequence ID" value="AEA28833.1"/>
    <property type="molecule type" value="Genomic_DNA"/>
</dbReference>
<evidence type="ECO:0000313" key="2">
    <source>
        <dbReference type="Proteomes" id="UP000007809"/>
    </source>
</evidence>
<keyword evidence="1" id="KW-0614">Plasmid</keyword>
<proteinExistence type="predicted"/>
<sequence>MTLHANPMPMPMPGEACQAQLSSLLTLKEQ</sequence>
<gene>
    <name evidence="1" type="ordered locus">Psed_6752</name>
</gene>
<dbReference type="HOGENOM" id="CLU_3405032_0_0_11"/>
<dbReference type="Proteomes" id="UP000007809">
    <property type="component" value="Plasmid pPSED01"/>
</dbReference>
<keyword evidence="2" id="KW-1185">Reference proteome</keyword>
<accession>F2L6W1</accession>
<dbReference type="KEGG" id="pdx:Psed_6752"/>
<name>F2L6W1_PSEUX</name>
<dbReference type="AlphaFoldDB" id="F2L6W1"/>
<reference evidence="1 2" key="1">
    <citation type="journal article" date="2011" name="J. Bacteriol.">
        <title>Genome sequence of the 1,4-dioxane-degrading Pseudonocardia dioxanivorans strain CB1190.</title>
        <authorList>
            <person name="Sales C.M."/>
            <person name="Mahendra S."/>
            <person name="Grostern A."/>
            <person name="Parales R.E."/>
            <person name="Goodwin L.A."/>
            <person name="Woyke T."/>
            <person name="Nolan M."/>
            <person name="Lapidus A."/>
            <person name="Chertkov O."/>
            <person name="Ovchinnikova G."/>
            <person name="Sczyrba A."/>
            <person name="Alvarez-Cohen L."/>
        </authorList>
    </citation>
    <scope>NUCLEOTIDE SEQUENCE [LARGE SCALE GENOMIC DNA]</scope>
    <source>
        <strain evidence="2">ATCC 55486 / DSM 44775 / JCM 13855 / CB1190</strain>
    </source>
</reference>